<sequence length="362" mass="41130">MDSLEQTYSQWRSKYLRSYQDGFYIYYKESSENVPEMTCSEAHGYGMLVSVLKRNQMDFDGLFRYYMRWRNSKGLMQWQQKCTRSGEFVPGDEGGQNCATDGDVDIATALFLAARVWGRGGQQGELDYKSAAIELAGCVWEHCVNHETYMPLIGDWADPGDDAYRLTRPSDFILSGFLVFYQDDTQRSSQWANVINAIINCTNAQLALNPQTGLIGDFLQNNGQGQYYPARGEVLESDKDGDYNWNSCRVPWRLGHYYMLTRDERLRQVLETQAQFFAGQLAARGSSGGGDSAIRAGYHLNGRSFADYTDMAFVAPVSFLFWVLGWQNQLQQTLQDMNGLEEKTYFGESIAMLCVLMAAVPY</sequence>
<keyword evidence="3 4" id="KW-0326">Glycosidase</keyword>
<dbReference type="Gene3D" id="1.50.10.10">
    <property type="match status" value="1"/>
</dbReference>
<evidence type="ECO:0000256" key="2">
    <source>
        <dbReference type="ARBA" id="ARBA00022801"/>
    </source>
</evidence>
<dbReference type="EMBL" id="MCGN01000001">
    <property type="protein sequence ID" value="ORZ03793.1"/>
    <property type="molecule type" value="Genomic_DNA"/>
</dbReference>
<evidence type="ECO:0000256" key="1">
    <source>
        <dbReference type="ARBA" id="ARBA00009209"/>
    </source>
</evidence>
<dbReference type="InterPro" id="IPR002037">
    <property type="entry name" value="Glyco_hydro_8"/>
</dbReference>
<comment type="similarity">
    <text evidence="1">Belongs to the glycosyl hydrolase 8 (cellulase D) family.</text>
</comment>
<dbReference type="Proteomes" id="UP000242180">
    <property type="component" value="Unassembled WGS sequence"/>
</dbReference>
<name>A0A1X2HW65_SYNRA</name>
<dbReference type="InterPro" id="IPR008928">
    <property type="entry name" value="6-hairpin_glycosidase_sf"/>
</dbReference>
<organism evidence="4 5">
    <name type="scientific">Syncephalastrum racemosum</name>
    <name type="common">Filamentous fungus</name>
    <dbReference type="NCBI Taxonomy" id="13706"/>
    <lineage>
        <taxon>Eukaryota</taxon>
        <taxon>Fungi</taxon>
        <taxon>Fungi incertae sedis</taxon>
        <taxon>Mucoromycota</taxon>
        <taxon>Mucoromycotina</taxon>
        <taxon>Mucoromycetes</taxon>
        <taxon>Mucorales</taxon>
        <taxon>Syncephalastraceae</taxon>
        <taxon>Syncephalastrum</taxon>
    </lineage>
</organism>
<accession>A0A1X2HW65</accession>
<gene>
    <name evidence="4" type="ORF">BCR43DRAFT_483994</name>
</gene>
<dbReference type="PRINTS" id="PR00735">
    <property type="entry name" value="GLHYDRLASE8"/>
</dbReference>
<dbReference type="Pfam" id="PF01270">
    <property type="entry name" value="Glyco_hydro_8"/>
    <property type="match status" value="1"/>
</dbReference>
<evidence type="ECO:0000313" key="4">
    <source>
        <dbReference type="EMBL" id="ORZ03793.1"/>
    </source>
</evidence>
<evidence type="ECO:0000256" key="3">
    <source>
        <dbReference type="ARBA" id="ARBA00023295"/>
    </source>
</evidence>
<dbReference type="AlphaFoldDB" id="A0A1X2HW65"/>
<dbReference type="OrthoDB" id="2541080at2759"/>
<reference evidence="4 5" key="1">
    <citation type="submission" date="2016-07" db="EMBL/GenBank/DDBJ databases">
        <title>Pervasive Adenine N6-methylation of Active Genes in Fungi.</title>
        <authorList>
            <consortium name="DOE Joint Genome Institute"/>
            <person name="Mondo S.J."/>
            <person name="Dannebaum R.O."/>
            <person name="Kuo R.C."/>
            <person name="Labutti K."/>
            <person name="Haridas S."/>
            <person name="Kuo A."/>
            <person name="Salamov A."/>
            <person name="Ahrendt S.R."/>
            <person name="Lipzen A."/>
            <person name="Sullivan W."/>
            <person name="Andreopoulos W.B."/>
            <person name="Clum A."/>
            <person name="Lindquist E."/>
            <person name="Daum C."/>
            <person name="Ramamoorthy G.K."/>
            <person name="Gryganskyi A."/>
            <person name="Culley D."/>
            <person name="Magnuson J.K."/>
            <person name="James T.Y."/>
            <person name="O'Malley M.A."/>
            <person name="Stajich J.E."/>
            <person name="Spatafora J.W."/>
            <person name="Visel A."/>
            <person name="Grigoriev I.V."/>
        </authorList>
    </citation>
    <scope>NUCLEOTIDE SEQUENCE [LARGE SCALE GENOMIC DNA]</scope>
    <source>
        <strain evidence="4 5">NRRL 2496</strain>
    </source>
</reference>
<dbReference type="InParanoid" id="A0A1X2HW65"/>
<evidence type="ECO:0000313" key="5">
    <source>
        <dbReference type="Proteomes" id="UP000242180"/>
    </source>
</evidence>
<protein>
    <submittedName>
        <fullName evidence="4">Six-hairpin glycosidase-like protein</fullName>
    </submittedName>
</protein>
<proteinExistence type="inferred from homology"/>
<keyword evidence="2" id="KW-0378">Hydrolase</keyword>
<dbReference type="SUPFAM" id="SSF48208">
    <property type="entry name" value="Six-hairpin glycosidases"/>
    <property type="match status" value="1"/>
</dbReference>
<keyword evidence="5" id="KW-1185">Reference proteome</keyword>
<dbReference type="OMA" id="PWRLAHY"/>
<dbReference type="GO" id="GO:0004553">
    <property type="term" value="F:hydrolase activity, hydrolyzing O-glycosyl compounds"/>
    <property type="evidence" value="ECO:0007669"/>
    <property type="project" value="InterPro"/>
</dbReference>
<dbReference type="InterPro" id="IPR012341">
    <property type="entry name" value="6hp_glycosidase-like_sf"/>
</dbReference>
<dbReference type="GO" id="GO:0005975">
    <property type="term" value="P:carbohydrate metabolic process"/>
    <property type="evidence" value="ECO:0007669"/>
    <property type="project" value="InterPro"/>
</dbReference>
<comment type="caution">
    <text evidence="4">The sequence shown here is derived from an EMBL/GenBank/DDBJ whole genome shotgun (WGS) entry which is preliminary data.</text>
</comment>